<sequence length="46" mass="5414">MSNQAKAHPKEARSRTKIEQHKPKILLKITNFREANQENRRGKSWG</sequence>
<evidence type="ECO:0000313" key="2">
    <source>
        <dbReference type="EMBL" id="JAD36250.1"/>
    </source>
</evidence>
<accession>A0A0A8ZHP1</accession>
<organism evidence="2">
    <name type="scientific">Arundo donax</name>
    <name type="common">Giant reed</name>
    <name type="synonym">Donax arundinaceus</name>
    <dbReference type="NCBI Taxonomy" id="35708"/>
    <lineage>
        <taxon>Eukaryota</taxon>
        <taxon>Viridiplantae</taxon>
        <taxon>Streptophyta</taxon>
        <taxon>Embryophyta</taxon>
        <taxon>Tracheophyta</taxon>
        <taxon>Spermatophyta</taxon>
        <taxon>Magnoliopsida</taxon>
        <taxon>Liliopsida</taxon>
        <taxon>Poales</taxon>
        <taxon>Poaceae</taxon>
        <taxon>PACMAD clade</taxon>
        <taxon>Arundinoideae</taxon>
        <taxon>Arundineae</taxon>
        <taxon>Arundo</taxon>
    </lineage>
</organism>
<feature type="region of interest" description="Disordered" evidence="1">
    <location>
        <begin position="1"/>
        <end position="25"/>
    </location>
</feature>
<dbReference type="AlphaFoldDB" id="A0A0A8ZHP1"/>
<proteinExistence type="predicted"/>
<name>A0A0A8ZHP1_ARUDO</name>
<protein>
    <submittedName>
        <fullName evidence="2">Uncharacterized protein</fullName>
    </submittedName>
</protein>
<reference evidence="2" key="2">
    <citation type="journal article" date="2015" name="Data Brief">
        <title>Shoot transcriptome of the giant reed, Arundo donax.</title>
        <authorList>
            <person name="Barrero R.A."/>
            <person name="Guerrero F.D."/>
            <person name="Moolhuijzen P."/>
            <person name="Goolsby J.A."/>
            <person name="Tidwell J."/>
            <person name="Bellgard S.E."/>
            <person name="Bellgard M.I."/>
        </authorList>
    </citation>
    <scope>NUCLEOTIDE SEQUENCE</scope>
    <source>
        <tissue evidence="2">Shoot tissue taken approximately 20 cm above the soil surface</tissue>
    </source>
</reference>
<reference evidence="2" key="1">
    <citation type="submission" date="2014-09" db="EMBL/GenBank/DDBJ databases">
        <authorList>
            <person name="Magalhaes I.L.F."/>
            <person name="Oliveira U."/>
            <person name="Santos F.R."/>
            <person name="Vidigal T.H.D.A."/>
            <person name="Brescovit A.D."/>
            <person name="Santos A.J."/>
        </authorList>
    </citation>
    <scope>NUCLEOTIDE SEQUENCE</scope>
    <source>
        <tissue evidence="2">Shoot tissue taken approximately 20 cm above the soil surface</tissue>
    </source>
</reference>
<evidence type="ECO:0000256" key="1">
    <source>
        <dbReference type="SAM" id="MobiDB-lite"/>
    </source>
</evidence>
<dbReference type="EMBL" id="GBRH01261645">
    <property type="protein sequence ID" value="JAD36250.1"/>
    <property type="molecule type" value="Transcribed_RNA"/>
</dbReference>
<feature type="compositionally biased region" description="Basic and acidic residues" evidence="1">
    <location>
        <begin position="8"/>
        <end position="22"/>
    </location>
</feature>